<dbReference type="Pfam" id="PF13692">
    <property type="entry name" value="Glyco_trans_1_4"/>
    <property type="match status" value="1"/>
</dbReference>
<comment type="caution">
    <text evidence="2">The sequence shown here is derived from an EMBL/GenBank/DDBJ whole genome shotgun (WGS) entry which is preliminary data.</text>
</comment>
<evidence type="ECO:0000313" key="3">
    <source>
        <dbReference type="Proteomes" id="UP000192359"/>
    </source>
</evidence>
<organism evidence="2 3">
    <name type="scientific">Rothia nasimurium</name>
    <dbReference type="NCBI Taxonomy" id="85336"/>
    <lineage>
        <taxon>Bacteria</taxon>
        <taxon>Bacillati</taxon>
        <taxon>Actinomycetota</taxon>
        <taxon>Actinomycetes</taxon>
        <taxon>Micrococcales</taxon>
        <taxon>Micrococcaceae</taxon>
        <taxon>Rothia</taxon>
    </lineage>
</organism>
<dbReference type="RefSeq" id="WP_083093346.1">
    <property type="nucleotide sequence ID" value="NZ_LXWF01000043.1"/>
</dbReference>
<gene>
    <name evidence="2" type="ORF">A7979_06930</name>
</gene>
<name>A0A1Y1RLZ8_9MICC</name>
<keyword evidence="3" id="KW-1185">Reference proteome</keyword>
<accession>A0A1Y1RLZ8</accession>
<proteinExistence type="predicted"/>
<dbReference type="Gene3D" id="3.40.50.2000">
    <property type="entry name" value="Glycogen Phosphorylase B"/>
    <property type="match status" value="1"/>
</dbReference>
<dbReference type="AlphaFoldDB" id="A0A1Y1RLZ8"/>
<sequence>MSKTDFHIVIVDPGSISSREGVLYLPERSYLGYKAYKDYLESVSQHITFSVVALEGIVPAGGSSVDHLHPFEPSTINLVTEDAATYLRNIAPGATVHALYKDSTRFLVDLPHRVVYLVEFTPGIRRGIYRAHMTGGFWKKAVIDFSLMKKEYQDRKFLRRASALQFNGSPAAQHYRRLAKSSIVFFDHRVDSLPESNPSKYGSDREFNIGFSGRLDPMKGSRYLAHISQKLYKTNPFIKFYIMGDGSDRSDVLERSAPNLIYKGFMEYRAQWVPFVQKNISVMVLPHVQGDPSMTYFESLGQGVPVVAFENETSTFLNQEGVGWTVPRADVDALVEIINHLALNRDEVGRKSEAALRFMSSHLYTKTVARRMDHLISISQKA</sequence>
<evidence type="ECO:0000313" key="2">
    <source>
        <dbReference type="EMBL" id="ORC15464.1"/>
    </source>
</evidence>
<dbReference type="PANTHER" id="PTHR45947:SF3">
    <property type="entry name" value="SULFOQUINOVOSYL TRANSFERASE SQD2"/>
    <property type="match status" value="1"/>
</dbReference>
<dbReference type="EMBL" id="LXWF01000043">
    <property type="protein sequence ID" value="ORC15464.1"/>
    <property type="molecule type" value="Genomic_DNA"/>
</dbReference>
<dbReference type="OrthoDB" id="506201at2"/>
<dbReference type="InterPro" id="IPR050194">
    <property type="entry name" value="Glycosyltransferase_grp1"/>
</dbReference>
<evidence type="ECO:0000256" key="1">
    <source>
        <dbReference type="ARBA" id="ARBA00021292"/>
    </source>
</evidence>
<protein>
    <recommendedName>
        <fullName evidence="1">D-inositol 3-phosphate glycosyltransferase</fullName>
    </recommendedName>
</protein>
<reference evidence="2 3" key="1">
    <citation type="submission" date="2016-05" db="EMBL/GenBank/DDBJ databases">
        <title>Draft genome sequence of a porcine commensal Rothia nasimurium.</title>
        <authorList>
            <person name="Gaiser R.A."/>
            <person name="Van Baarlen P."/>
            <person name="Wells J.M."/>
        </authorList>
    </citation>
    <scope>NUCLEOTIDE SEQUENCE [LARGE SCALE GENOMIC DNA]</scope>
    <source>
        <strain evidence="2 3">PT-32</strain>
    </source>
</reference>
<dbReference type="PANTHER" id="PTHR45947">
    <property type="entry name" value="SULFOQUINOVOSYL TRANSFERASE SQD2"/>
    <property type="match status" value="1"/>
</dbReference>
<dbReference type="Proteomes" id="UP000192359">
    <property type="component" value="Unassembled WGS sequence"/>
</dbReference>
<dbReference type="GO" id="GO:0016758">
    <property type="term" value="F:hexosyltransferase activity"/>
    <property type="evidence" value="ECO:0007669"/>
    <property type="project" value="TreeGrafter"/>
</dbReference>
<dbReference type="SUPFAM" id="SSF53756">
    <property type="entry name" value="UDP-Glycosyltransferase/glycogen phosphorylase"/>
    <property type="match status" value="1"/>
</dbReference>